<evidence type="ECO:0000313" key="1">
    <source>
        <dbReference type="EMBL" id="KHM52778.1"/>
    </source>
</evidence>
<dbReference type="Proteomes" id="UP000030993">
    <property type="component" value="Unassembled WGS sequence"/>
</dbReference>
<comment type="caution">
    <text evidence="1">The sequence shown here is derived from an EMBL/GenBank/DDBJ whole genome shotgun (WGS) entry which is preliminary data.</text>
</comment>
<sequence length="109" mass="12754">MNSKNNVNNNTGRILKYFYPILPSMVRIRSESLCLDHTFFPDATMKCVSYDDLIELLKSKYIDSVWTFIPKDSEAYYICPITKEKLSMYGWTDLSEFDAAESYTFDDDD</sequence>
<dbReference type="RefSeq" id="WP_039206182.1">
    <property type="nucleotide sequence ID" value="NZ_JSCE01000054.1"/>
</dbReference>
<organism evidence="1 2">
    <name type="scientific">Anaerovibrio lipolyticus</name>
    <dbReference type="NCBI Taxonomy" id="82374"/>
    <lineage>
        <taxon>Bacteria</taxon>
        <taxon>Bacillati</taxon>
        <taxon>Bacillota</taxon>
        <taxon>Negativicutes</taxon>
        <taxon>Selenomonadales</taxon>
        <taxon>Selenomonadaceae</taxon>
        <taxon>Anaerovibrio</taxon>
    </lineage>
</organism>
<dbReference type="EMBL" id="JSCE01000054">
    <property type="protein sequence ID" value="KHM52778.1"/>
    <property type="molecule type" value="Genomic_DNA"/>
</dbReference>
<protein>
    <submittedName>
        <fullName evidence="1">Uncharacterized protein</fullName>
    </submittedName>
</protein>
<keyword evidence="2" id="KW-1185">Reference proteome</keyword>
<name>A0A0B2K1M3_9FIRM</name>
<accession>A0A0B2K1M3</accession>
<dbReference type="AlphaFoldDB" id="A0A0B2K1M3"/>
<proteinExistence type="predicted"/>
<reference evidence="1 2" key="1">
    <citation type="journal article" date="2013" name="PLoS ONE">
        <title>Identification and characterization of three novel lipases belonging to families II and V from Anaerovibrio lipolyticus 5ST.</title>
        <authorList>
            <person name="Prive F."/>
            <person name="Kaderbhai N.N."/>
            <person name="Girdwood S."/>
            <person name="Worgan H.J."/>
            <person name="Pinloche E."/>
            <person name="Scollan N.D."/>
            <person name="Huws S.A."/>
            <person name="Newbold C.J."/>
        </authorList>
    </citation>
    <scope>NUCLEOTIDE SEQUENCE [LARGE SCALE GENOMIC DNA]</scope>
    <source>
        <strain evidence="1 2">5S</strain>
    </source>
</reference>
<gene>
    <name evidence="1" type="ORF">NZ47_02770</name>
</gene>
<evidence type="ECO:0000313" key="2">
    <source>
        <dbReference type="Proteomes" id="UP000030993"/>
    </source>
</evidence>